<comment type="caution">
    <text evidence="2">The sequence shown here is derived from an EMBL/GenBank/DDBJ whole genome shotgun (WGS) entry which is preliminary data.</text>
</comment>
<evidence type="ECO:0000313" key="2">
    <source>
        <dbReference type="EMBL" id="KAG7454804.1"/>
    </source>
</evidence>
<name>A0A9D3P972_MEGAT</name>
<evidence type="ECO:0000313" key="3">
    <source>
        <dbReference type="Proteomes" id="UP001046870"/>
    </source>
</evidence>
<sequence>MHAQTDARYTPVRPGEVLLSPAGGGLSAHQLERDSSFPVFLSAPLRMSRTSQSRLRPHPPEPHPPRPTELRRGLGVGTVPIMIVSSRISPLCGARRAHRSTVTQDTGDAGSVHGPPAQQGELQA</sequence>
<protein>
    <submittedName>
        <fullName evidence="2">Uncharacterized protein</fullName>
    </submittedName>
</protein>
<proteinExistence type="predicted"/>
<feature type="region of interest" description="Disordered" evidence="1">
    <location>
        <begin position="90"/>
        <end position="124"/>
    </location>
</feature>
<evidence type="ECO:0000256" key="1">
    <source>
        <dbReference type="SAM" id="MobiDB-lite"/>
    </source>
</evidence>
<organism evidence="2 3">
    <name type="scientific">Megalops atlanticus</name>
    <name type="common">Tarpon</name>
    <name type="synonym">Clupea gigantea</name>
    <dbReference type="NCBI Taxonomy" id="7932"/>
    <lineage>
        <taxon>Eukaryota</taxon>
        <taxon>Metazoa</taxon>
        <taxon>Chordata</taxon>
        <taxon>Craniata</taxon>
        <taxon>Vertebrata</taxon>
        <taxon>Euteleostomi</taxon>
        <taxon>Actinopterygii</taxon>
        <taxon>Neopterygii</taxon>
        <taxon>Teleostei</taxon>
        <taxon>Elopiformes</taxon>
        <taxon>Megalopidae</taxon>
        <taxon>Megalops</taxon>
    </lineage>
</organism>
<gene>
    <name evidence="2" type="ORF">MATL_G00263640</name>
</gene>
<accession>A0A9D3P972</accession>
<reference evidence="2" key="1">
    <citation type="submission" date="2021-01" db="EMBL/GenBank/DDBJ databases">
        <authorList>
            <person name="Zahm M."/>
            <person name="Roques C."/>
            <person name="Cabau C."/>
            <person name="Klopp C."/>
            <person name="Donnadieu C."/>
            <person name="Jouanno E."/>
            <person name="Lampietro C."/>
            <person name="Louis A."/>
            <person name="Herpin A."/>
            <person name="Echchiki A."/>
            <person name="Berthelot C."/>
            <person name="Parey E."/>
            <person name="Roest-Crollius H."/>
            <person name="Braasch I."/>
            <person name="Postlethwait J."/>
            <person name="Bobe J."/>
            <person name="Montfort J."/>
            <person name="Bouchez O."/>
            <person name="Begum T."/>
            <person name="Mejri S."/>
            <person name="Adams A."/>
            <person name="Chen W.-J."/>
            <person name="Guiguen Y."/>
        </authorList>
    </citation>
    <scope>NUCLEOTIDE SEQUENCE</scope>
    <source>
        <strain evidence="2">YG-15Mar2019-1</strain>
        <tissue evidence="2">Brain</tissue>
    </source>
</reference>
<feature type="region of interest" description="Disordered" evidence="1">
    <location>
        <begin position="47"/>
        <end position="74"/>
    </location>
</feature>
<dbReference type="EMBL" id="JAFDVH010000025">
    <property type="protein sequence ID" value="KAG7454804.1"/>
    <property type="molecule type" value="Genomic_DNA"/>
</dbReference>
<feature type="region of interest" description="Disordered" evidence="1">
    <location>
        <begin position="1"/>
        <end position="30"/>
    </location>
</feature>
<feature type="compositionally biased region" description="Basic and acidic residues" evidence="1">
    <location>
        <begin position="58"/>
        <end position="72"/>
    </location>
</feature>
<dbReference type="AlphaFoldDB" id="A0A9D3P972"/>
<dbReference type="Proteomes" id="UP001046870">
    <property type="component" value="Chromosome 25"/>
</dbReference>
<keyword evidence="3" id="KW-1185">Reference proteome</keyword>